<evidence type="ECO:0000313" key="2">
    <source>
        <dbReference type="Proteomes" id="UP000629025"/>
    </source>
</evidence>
<sequence>MSLGIVPPTPDDNRLNPTLIERCKQRLLANPILRLQLGKIEFVSLLASQITYDQSAHYTSLIIDNEIIAILTKHRL</sequence>
<accession>A0ABQ1KIB1</accession>
<dbReference type="Proteomes" id="UP000629025">
    <property type="component" value="Unassembled WGS sequence"/>
</dbReference>
<proteinExistence type="predicted"/>
<name>A0ABQ1KIB1_9GAMM</name>
<protein>
    <submittedName>
        <fullName evidence="1">Uncharacterized protein</fullName>
    </submittedName>
</protein>
<reference evidence="2" key="1">
    <citation type="journal article" date="2019" name="Int. J. Syst. Evol. Microbiol.">
        <title>The Global Catalogue of Microorganisms (GCM) 10K type strain sequencing project: providing services to taxonomists for standard genome sequencing and annotation.</title>
        <authorList>
            <consortium name="The Broad Institute Genomics Platform"/>
            <consortium name="The Broad Institute Genome Sequencing Center for Infectious Disease"/>
            <person name="Wu L."/>
            <person name="Ma J."/>
        </authorList>
    </citation>
    <scope>NUCLEOTIDE SEQUENCE [LARGE SCALE GENOMIC DNA]</scope>
    <source>
        <strain evidence="2">CGMCC 1.15341</strain>
    </source>
</reference>
<comment type="caution">
    <text evidence="1">The sequence shown here is derived from an EMBL/GenBank/DDBJ whole genome shotgun (WGS) entry which is preliminary data.</text>
</comment>
<dbReference type="EMBL" id="BMIJ01000006">
    <property type="protein sequence ID" value="GGC01205.1"/>
    <property type="molecule type" value="Genomic_DNA"/>
</dbReference>
<organism evidence="1 2">
    <name type="scientific">Marinobacterium zhoushanense</name>
    <dbReference type="NCBI Taxonomy" id="1679163"/>
    <lineage>
        <taxon>Bacteria</taxon>
        <taxon>Pseudomonadati</taxon>
        <taxon>Pseudomonadota</taxon>
        <taxon>Gammaproteobacteria</taxon>
        <taxon>Oceanospirillales</taxon>
        <taxon>Oceanospirillaceae</taxon>
        <taxon>Marinobacterium</taxon>
    </lineage>
</organism>
<gene>
    <name evidence="1" type="ORF">GCM10011352_29180</name>
</gene>
<keyword evidence="2" id="KW-1185">Reference proteome</keyword>
<evidence type="ECO:0000313" key="1">
    <source>
        <dbReference type="EMBL" id="GGC01205.1"/>
    </source>
</evidence>